<reference evidence="2" key="1">
    <citation type="submission" date="2014-05" db="EMBL/GenBank/DDBJ databases">
        <authorList>
            <person name="Chronopoulou M."/>
        </authorList>
    </citation>
    <scope>NUCLEOTIDE SEQUENCE</scope>
    <source>
        <tissue evidence="2">Whole organism</tissue>
    </source>
</reference>
<keyword evidence="1" id="KW-0812">Transmembrane</keyword>
<sequence>MTAVLVGPLLVNFWVVLISLIWKVSDDYMCCRKKYQQRSCLLFKRRKTEGFHYQLSFIWY</sequence>
<evidence type="ECO:0000313" key="2">
    <source>
        <dbReference type="EMBL" id="CDW41950.1"/>
    </source>
</evidence>
<accession>A0A0K2UV66</accession>
<keyword evidence="1" id="KW-1133">Transmembrane helix</keyword>
<proteinExistence type="predicted"/>
<dbReference type="EMBL" id="HACA01024589">
    <property type="protein sequence ID" value="CDW41950.1"/>
    <property type="molecule type" value="Transcribed_RNA"/>
</dbReference>
<feature type="transmembrane region" description="Helical" evidence="1">
    <location>
        <begin position="6"/>
        <end position="24"/>
    </location>
</feature>
<keyword evidence="1" id="KW-0472">Membrane</keyword>
<dbReference type="AlphaFoldDB" id="A0A0K2UV66"/>
<evidence type="ECO:0000256" key="1">
    <source>
        <dbReference type="SAM" id="Phobius"/>
    </source>
</evidence>
<protein>
    <submittedName>
        <fullName evidence="2">Uncharacterized protein</fullName>
    </submittedName>
</protein>
<name>A0A0K2UV66_LEPSM</name>
<organism evidence="2">
    <name type="scientific">Lepeophtheirus salmonis</name>
    <name type="common">Salmon louse</name>
    <name type="synonym">Caligus salmonis</name>
    <dbReference type="NCBI Taxonomy" id="72036"/>
    <lineage>
        <taxon>Eukaryota</taxon>
        <taxon>Metazoa</taxon>
        <taxon>Ecdysozoa</taxon>
        <taxon>Arthropoda</taxon>
        <taxon>Crustacea</taxon>
        <taxon>Multicrustacea</taxon>
        <taxon>Hexanauplia</taxon>
        <taxon>Copepoda</taxon>
        <taxon>Siphonostomatoida</taxon>
        <taxon>Caligidae</taxon>
        <taxon>Lepeophtheirus</taxon>
    </lineage>
</organism>